<dbReference type="SFLD" id="SFLDG01131">
    <property type="entry name" value="C1.5.2:_MDP_Like"/>
    <property type="match status" value="1"/>
</dbReference>
<name>A0A7S0NK62_MICPS</name>
<dbReference type="Pfam" id="PF12689">
    <property type="entry name" value="Acid_PPase"/>
    <property type="match status" value="1"/>
</dbReference>
<proteinExistence type="predicted"/>
<protein>
    <recommendedName>
        <fullName evidence="2">Magnesium-dependent phosphatase-1</fullName>
    </recommendedName>
</protein>
<dbReference type="InterPro" id="IPR010036">
    <property type="entry name" value="MDP_1_eu_arc"/>
</dbReference>
<dbReference type="Gene3D" id="3.40.50.1000">
    <property type="entry name" value="HAD superfamily/HAD-like"/>
    <property type="match status" value="1"/>
</dbReference>
<dbReference type="SFLD" id="SFLDS00003">
    <property type="entry name" value="Haloacid_Dehalogenase"/>
    <property type="match status" value="1"/>
</dbReference>
<accession>A0A7S0NK62</accession>
<dbReference type="GO" id="GO:0003993">
    <property type="term" value="F:acid phosphatase activity"/>
    <property type="evidence" value="ECO:0007669"/>
    <property type="project" value="TreeGrafter"/>
</dbReference>
<dbReference type="InterPro" id="IPR023214">
    <property type="entry name" value="HAD_sf"/>
</dbReference>
<dbReference type="EMBL" id="HBEQ01006204">
    <property type="protein sequence ID" value="CAD8517476.1"/>
    <property type="molecule type" value="Transcribed_RNA"/>
</dbReference>
<dbReference type="InterPro" id="IPR036412">
    <property type="entry name" value="HAD-like_sf"/>
</dbReference>
<dbReference type="AlphaFoldDB" id="A0A7S0NK62"/>
<dbReference type="PANTHER" id="PTHR17901:SF14">
    <property type="entry name" value="MAGNESIUM-DEPENDENT PHOSPHATASE 1"/>
    <property type="match status" value="1"/>
</dbReference>
<dbReference type="PANTHER" id="PTHR17901">
    <property type="entry name" value="MAGNESIUM-DEPENDENT PHOSPHATASE 1 MDP1"/>
    <property type="match status" value="1"/>
</dbReference>
<reference evidence="1" key="1">
    <citation type="submission" date="2021-01" db="EMBL/GenBank/DDBJ databases">
        <authorList>
            <person name="Corre E."/>
            <person name="Pelletier E."/>
            <person name="Niang G."/>
            <person name="Scheremetjew M."/>
            <person name="Finn R."/>
            <person name="Kale V."/>
            <person name="Holt S."/>
            <person name="Cochrane G."/>
            <person name="Meng A."/>
            <person name="Brown T."/>
            <person name="Cohen L."/>
        </authorList>
    </citation>
    <scope>NUCLEOTIDE SEQUENCE</scope>
    <source>
        <strain evidence="1">CCMP1723</strain>
    </source>
</reference>
<dbReference type="SFLD" id="SFLDG01129">
    <property type="entry name" value="C1.5:_HAD__Beta-PGM__Phosphata"/>
    <property type="match status" value="1"/>
</dbReference>
<gene>
    <name evidence="1" type="ORF">MCOM1403_LOCUS4902</name>
</gene>
<evidence type="ECO:0008006" key="2">
    <source>
        <dbReference type="Google" id="ProtNLM"/>
    </source>
</evidence>
<sequence length="201" mass="22229">MDEPCFIKPPPEGAALPRLVCYDLDDTVWFPELYMMCGAPWSKDELGRVTDTRGTELRVYPAASESIRMILDPDGPFQSSGVGAKVAFASRTNRGKWAMEALNLLRLDEGTSLREAVGDLVEIFPGTKRKHFESLRSKSGVPYSQMLFFDNERINVEEVGQLGVTSIYCPGGMSQGAWEKGLEIYARNARQRSAAASILSV</sequence>
<evidence type="ECO:0000313" key="1">
    <source>
        <dbReference type="EMBL" id="CAD8517476.1"/>
    </source>
</evidence>
<dbReference type="NCBIfam" id="TIGR01685">
    <property type="entry name" value="MDP-1"/>
    <property type="match status" value="1"/>
</dbReference>
<organism evidence="1">
    <name type="scientific">Micromonas pusilla</name>
    <name type="common">Picoplanktonic green alga</name>
    <name type="synonym">Chromulina pusilla</name>
    <dbReference type="NCBI Taxonomy" id="38833"/>
    <lineage>
        <taxon>Eukaryota</taxon>
        <taxon>Viridiplantae</taxon>
        <taxon>Chlorophyta</taxon>
        <taxon>Mamiellophyceae</taxon>
        <taxon>Mamiellales</taxon>
        <taxon>Mamiellaceae</taxon>
        <taxon>Micromonas</taxon>
    </lineage>
</organism>
<dbReference type="SUPFAM" id="SSF56784">
    <property type="entry name" value="HAD-like"/>
    <property type="match status" value="1"/>
</dbReference>